<dbReference type="GO" id="GO:0008289">
    <property type="term" value="F:lipid binding"/>
    <property type="evidence" value="ECO:0007669"/>
    <property type="project" value="UniProtKB-KW"/>
</dbReference>
<protein>
    <submittedName>
        <fullName evidence="3">Fatty acid-binding protein DegV</fullName>
    </submittedName>
</protein>
<dbReference type="InterPro" id="IPR003797">
    <property type="entry name" value="DegV"/>
</dbReference>
<dbReference type="Proteomes" id="UP000222054">
    <property type="component" value="Unassembled WGS sequence"/>
</dbReference>
<evidence type="ECO:0000256" key="2">
    <source>
        <dbReference type="ARBA" id="ARBA00023121"/>
    </source>
</evidence>
<dbReference type="AlphaFoldDB" id="A0A2B9E8U4"/>
<dbReference type="Gene3D" id="3.30.1180.10">
    <property type="match status" value="1"/>
</dbReference>
<dbReference type="RefSeq" id="WP_098776227.1">
    <property type="nucleotide sequence ID" value="NZ_NUHO01000027.1"/>
</dbReference>
<accession>A0A2B9E8U4</accession>
<name>A0A2B9E8U4_BACCE</name>
<sequence>MGVKIITDSAADLPVELLQAYDIDLIPLRVYDEAETEYLDGVTLKSVTLLQKMREGAVYKTSLPSLETFQEKFVSYAKKGNPCIYLAFSSELSGTYQSSVLIKKEVKETYADLDLEIIDTKCASLGQGIVVLEAAKMAKEGASKEEILNRVAFLMEHMEHIFTVADLQYLVRGGRLSKVAGFIGGLLNIKPILNVDEGKLVPLEKVRGKKKVLSRIVDIMEERGKDLKGQTIGMTHGDDLETAEALKALITERFGCEVFIVNTIGAAIGAHTGPGALTLFFLNEVE</sequence>
<comment type="function">
    <text evidence="1">May bind long-chain fatty acids, such as palmitate, and may play a role in lipid transport or fatty acid metabolism.</text>
</comment>
<dbReference type="NCBIfam" id="TIGR00762">
    <property type="entry name" value="DegV"/>
    <property type="match status" value="1"/>
</dbReference>
<organism evidence="3 4">
    <name type="scientific">Bacillus cereus</name>
    <dbReference type="NCBI Taxonomy" id="1396"/>
    <lineage>
        <taxon>Bacteria</taxon>
        <taxon>Bacillati</taxon>
        <taxon>Bacillota</taxon>
        <taxon>Bacilli</taxon>
        <taxon>Bacillales</taxon>
        <taxon>Bacillaceae</taxon>
        <taxon>Bacillus</taxon>
        <taxon>Bacillus cereus group</taxon>
    </lineage>
</organism>
<keyword evidence="2" id="KW-0446">Lipid-binding</keyword>
<reference evidence="3 4" key="1">
    <citation type="submission" date="2017-09" db="EMBL/GenBank/DDBJ databases">
        <title>Large-scale bioinformatics analysis of Bacillus genomes uncovers conserved roles of natural products in bacterial physiology.</title>
        <authorList>
            <consortium name="Agbiome Team Llc"/>
            <person name="Bleich R.M."/>
            <person name="Grubbs K.J."/>
            <person name="Santa Maria K.C."/>
            <person name="Allen S.E."/>
            <person name="Farag S."/>
            <person name="Shank E.A."/>
            <person name="Bowers A."/>
        </authorList>
    </citation>
    <scope>NUCLEOTIDE SEQUENCE [LARGE SCALE GENOMIC DNA]</scope>
    <source>
        <strain evidence="3 4">AFS053130</strain>
    </source>
</reference>
<evidence type="ECO:0000313" key="4">
    <source>
        <dbReference type="Proteomes" id="UP000222054"/>
    </source>
</evidence>
<dbReference type="InterPro" id="IPR043168">
    <property type="entry name" value="DegV_C"/>
</dbReference>
<dbReference type="InterPro" id="IPR050270">
    <property type="entry name" value="DegV_domain_contain"/>
</dbReference>
<dbReference type="PANTHER" id="PTHR33434">
    <property type="entry name" value="DEGV DOMAIN-CONTAINING PROTEIN DR_1986-RELATED"/>
    <property type="match status" value="1"/>
</dbReference>
<dbReference type="PROSITE" id="PS51482">
    <property type="entry name" value="DEGV"/>
    <property type="match status" value="1"/>
</dbReference>
<dbReference type="SUPFAM" id="SSF82549">
    <property type="entry name" value="DAK1/DegV-like"/>
    <property type="match status" value="1"/>
</dbReference>
<dbReference type="EMBL" id="NUHO01000027">
    <property type="protein sequence ID" value="PGM96166.1"/>
    <property type="molecule type" value="Genomic_DNA"/>
</dbReference>
<gene>
    <name evidence="3" type="ORF">CN958_06110</name>
</gene>
<proteinExistence type="predicted"/>
<comment type="caution">
    <text evidence="3">The sequence shown here is derived from an EMBL/GenBank/DDBJ whole genome shotgun (WGS) entry which is preliminary data.</text>
</comment>
<evidence type="ECO:0000313" key="3">
    <source>
        <dbReference type="EMBL" id="PGM96166.1"/>
    </source>
</evidence>
<dbReference type="Gene3D" id="3.40.50.10170">
    <property type="match status" value="1"/>
</dbReference>
<dbReference type="Pfam" id="PF02645">
    <property type="entry name" value="DegV"/>
    <property type="match status" value="1"/>
</dbReference>
<evidence type="ECO:0000256" key="1">
    <source>
        <dbReference type="ARBA" id="ARBA00003238"/>
    </source>
</evidence>
<dbReference type="PANTHER" id="PTHR33434:SF3">
    <property type="entry name" value="DEGV DOMAIN-CONTAINING PROTEIN YITS"/>
    <property type="match status" value="1"/>
</dbReference>